<evidence type="ECO:0000259" key="1">
    <source>
        <dbReference type="Pfam" id="PF07364"/>
    </source>
</evidence>
<proteinExistence type="predicted"/>
<dbReference type="EMBL" id="BMLW01000004">
    <property type="protein sequence ID" value="GGP10282.1"/>
    <property type="molecule type" value="Genomic_DNA"/>
</dbReference>
<dbReference type="Pfam" id="PF07364">
    <property type="entry name" value="DUF1485"/>
    <property type="match status" value="1"/>
</dbReference>
<name>A0ABQ2NRV0_9BACI</name>
<protein>
    <recommendedName>
        <fullName evidence="1">Microcystin LR degradation protein MlrC N-terminal domain-containing protein</fullName>
    </recommendedName>
</protein>
<evidence type="ECO:0000313" key="2">
    <source>
        <dbReference type="EMBL" id="GGP10282.1"/>
    </source>
</evidence>
<comment type="caution">
    <text evidence="2">The sequence shown here is derived from an EMBL/GenBank/DDBJ whole genome shotgun (WGS) entry which is preliminary data.</text>
</comment>
<reference evidence="3" key="1">
    <citation type="journal article" date="2019" name="Int. J. Syst. Evol. Microbiol.">
        <title>The Global Catalogue of Microorganisms (GCM) 10K type strain sequencing project: providing services to taxonomists for standard genome sequencing and annotation.</title>
        <authorList>
            <consortium name="The Broad Institute Genomics Platform"/>
            <consortium name="The Broad Institute Genome Sequencing Center for Infectious Disease"/>
            <person name="Wu L."/>
            <person name="Ma J."/>
        </authorList>
    </citation>
    <scope>NUCLEOTIDE SEQUENCE [LARGE SCALE GENOMIC DNA]</scope>
    <source>
        <strain evidence="3">CGMCC 1.7693</strain>
    </source>
</reference>
<evidence type="ECO:0000313" key="3">
    <source>
        <dbReference type="Proteomes" id="UP000641206"/>
    </source>
</evidence>
<feature type="domain" description="Microcystin LR degradation protein MlrC N-terminal" evidence="1">
    <location>
        <begin position="20"/>
        <end position="66"/>
    </location>
</feature>
<gene>
    <name evidence="2" type="ORF">GCM10011346_17760</name>
</gene>
<dbReference type="InterPro" id="IPR015995">
    <property type="entry name" value="MlrC_N"/>
</dbReference>
<dbReference type="Proteomes" id="UP000641206">
    <property type="component" value="Unassembled WGS sequence"/>
</dbReference>
<organism evidence="2 3">
    <name type="scientific">Oceanobacillus neutriphilus</name>
    <dbReference type="NCBI Taxonomy" id="531815"/>
    <lineage>
        <taxon>Bacteria</taxon>
        <taxon>Bacillati</taxon>
        <taxon>Bacillota</taxon>
        <taxon>Bacilli</taxon>
        <taxon>Bacillales</taxon>
        <taxon>Bacillaceae</taxon>
        <taxon>Oceanobacillus</taxon>
    </lineage>
</organism>
<sequence>MGFENFVFRYGKDSIDAMNVRNIFEDAGIELVPSLYANGRPGGLITRDALDFILHRMTVKVKTHLHEIETKIYNL</sequence>
<keyword evidence="3" id="KW-1185">Reference proteome</keyword>
<accession>A0ABQ2NRV0</accession>